<protein>
    <recommendedName>
        <fullName evidence="3">Lipoprotein</fullName>
    </recommendedName>
</protein>
<dbReference type="AlphaFoldDB" id="A0A0B3SY78"/>
<dbReference type="STRING" id="561184.SAMN05216376_103404"/>
<reference evidence="1 2" key="1">
    <citation type="submission" date="2014-10" db="EMBL/GenBank/DDBJ databases">
        <title>Genome sequence of Ponticoccus sp. strain UMTAT08 isolated from clonal culture of toxic dinoflagellate Alexandrium tamiyavanichii.</title>
        <authorList>
            <person name="Gan H.Y."/>
            <person name="Muhd D.-D."/>
            <person name="Mohd Noor M.E."/>
            <person name="Yeong Y.S."/>
            <person name="Usup G."/>
        </authorList>
    </citation>
    <scope>NUCLEOTIDE SEQUENCE [LARGE SCALE GENOMIC DNA]</scope>
    <source>
        <strain evidence="1 2">UMTAT08</strain>
    </source>
</reference>
<evidence type="ECO:0000313" key="1">
    <source>
        <dbReference type="EMBL" id="KHQ55364.1"/>
    </source>
</evidence>
<name>A0A0B3SY78_9RHOB</name>
<dbReference type="Pfam" id="PF07087">
    <property type="entry name" value="DUF1353"/>
    <property type="match status" value="1"/>
</dbReference>
<accession>A0A0B3SY78</accession>
<dbReference type="PROSITE" id="PS51257">
    <property type="entry name" value="PROKAR_LIPOPROTEIN"/>
    <property type="match status" value="1"/>
</dbReference>
<evidence type="ECO:0008006" key="3">
    <source>
        <dbReference type="Google" id="ProtNLM"/>
    </source>
</evidence>
<dbReference type="InterPro" id="IPR010767">
    <property type="entry name" value="Phage_CGC-2007_Cje0229"/>
</dbReference>
<proteinExistence type="predicted"/>
<comment type="caution">
    <text evidence="1">The sequence shown here is derived from an EMBL/GenBank/DDBJ whole genome shotgun (WGS) entry which is preliminary data.</text>
</comment>
<evidence type="ECO:0000313" key="2">
    <source>
        <dbReference type="Proteomes" id="UP000030960"/>
    </source>
</evidence>
<keyword evidence="2" id="KW-1185">Reference proteome</keyword>
<dbReference type="Proteomes" id="UP000030960">
    <property type="component" value="Unassembled WGS sequence"/>
</dbReference>
<dbReference type="OrthoDB" id="7860705at2"/>
<dbReference type="RefSeq" id="WP_052244219.1">
    <property type="nucleotide sequence ID" value="NZ_JSUQ01000001.1"/>
</dbReference>
<gene>
    <name evidence="1" type="ORF">OA50_00400</name>
</gene>
<dbReference type="EMBL" id="JSUQ01000001">
    <property type="protein sequence ID" value="KHQ55364.1"/>
    <property type="molecule type" value="Genomic_DNA"/>
</dbReference>
<sequence length="287" mass="31755">MRKLALLSACVLAVAGCDPTTYIAQSSRAEAPEISCLTQPQGGCSFSQSPLRVLDEPVELPRRPYKFFPTADPLNFVDAHGKSWNAPPRTLTDGASIPKIFISIVGDPTSPEYINAAAVHDAYCGVGNERGPMFHRAKWEDVHVMFYDGLIVGGTPEIRAKIMFAAVWLGGPRWADPTGAVVSTQGQGAARGPSFHNPLDAVPTWEKQEAMRKAKRYIERNRPPLPRLIAYLRRLENDLVRNQMPAPEDEFQHYEDEGYYFDFILDDPATGYEYPEVTDPGLGTDGT</sequence>
<organism evidence="1 2">
    <name type="scientific">Mameliella alba</name>
    <dbReference type="NCBI Taxonomy" id="561184"/>
    <lineage>
        <taxon>Bacteria</taxon>
        <taxon>Pseudomonadati</taxon>
        <taxon>Pseudomonadota</taxon>
        <taxon>Alphaproteobacteria</taxon>
        <taxon>Rhodobacterales</taxon>
        <taxon>Roseobacteraceae</taxon>
        <taxon>Mameliella</taxon>
    </lineage>
</organism>